<organism evidence="1">
    <name type="scientific">Solanum chacoense</name>
    <name type="common">Chaco potato</name>
    <dbReference type="NCBI Taxonomy" id="4108"/>
    <lineage>
        <taxon>Eukaryota</taxon>
        <taxon>Viridiplantae</taxon>
        <taxon>Streptophyta</taxon>
        <taxon>Embryophyta</taxon>
        <taxon>Tracheophyta</taxon>
        <taxon>Spermatophyta</taxon>
        <taxon>Magnoliopsida</taxon>
        <taxon>eudicotyledons</taxon>
        <taxon>Gunneridae</taxon>
        <taxon>Pentapetalae</taxon>
        <taxon>asterids</taxon>
        <taxon>lamiids</taxon>
        <taxon>Solanales</taxon>
        <taxon>Solanaceae</taxon>
        <taxon>Solanoideae</taxon>
        <taxon>Solaneae</taxon>
        <taxon>Solanum</taxon>
    </lineage>
</organism>
<proteinExistence type="predicted"/>
<evidence type="ECO:0000313" key="1">
    <source>
        <dbReference type="EMBL" id="JAP08080.1"/>
    </source>
</evidence>
<name>A0A0V0GLB7_SOLCH</name>
<protein>
    <submittedName>
        <fullName evidence="1">Putative ovule protein</fullName>
    </submittedName>
</protein>
<dbReference type="EMBL" id="GEDG01037521">
    <property type="protein sequence ID" value="JAP08080.1"/>
    <property type="molecule type" value="Transcribed_RNA"/>
</dbReference>
<dbReference type="AlphaFoldDB" id="A0A0V0GLB7"/>
<accession>A0A0V0GLB7</accession>
<reference evidence="1" key="1">
    <citation type="submission" date="2015-12" db="EMBL/GenBank/DDBJ databases">
        <title>Gene expression during late stages of embryo sac development: a critical building block for successful pollen-pistil interactions.</title>
        <authorList>
            <person name="Liu Y."/>
            <person name="Joly V."/>
            <person name="Sabar M."/>
            <person name="Matton D.P."/>
        </authorList>
    </citation>
    <scope>NUCLEOTIDE SEQUENCE</scope>
</reference>
<sequence length="75" mass="8411">MSVKISNNLQAMLNFPLAKNIDKKVFTMSISKESALLVSIRFPPVRENVLEELLWELTLLASMSIYGDDDHGSLS</sequence>